<feature type="domain" description="PI3K/PI4K catalytic" evidence="18">
    <location>
        <begin position="2587"/>
        <end position="2898"/>
    </location>
</feature>
<sequence>MSSEVNLFKAYDSIQSDKATVRQAGLKDLRYLLSKSDVLYSLTEKSFHKMFEALFRASMLEKSAAANQTKDIQRNTVIGRFEYAAGTIRFAVEKCGTRLRYKTIKAIASHITQVLLGLDHDLYFTTIEAYVRALASLLSFPSHKEHLLKEDWIELVEFCLQYLEIRLLREQQDPQRKSRHASAALDRNRGFGSIGTDMMNFLQSLLSTPQAYVVDGDHMPKLVDTVLAVLAITEHDIPFRSIFSTLNSILDAVGANNLEYAVKIVRATAPILARIWSNVKLPALKDQVIIHLILSLSHIFALLKSPSENILRGNLKDILEAMDEEYMARLTEGLEGKSKKVGRIGLRSEDLVFESSIPSAAIRKNPLRTATFALCHGVSRDEDGDSRNEQGWIIPQLMASIIYTLQQDLEDPQAMDIDNINGVSIKRLKLESHLDEVIRHLKSPNQAKRILSMQILCFYIDKWMPDLASAEKAFGHLLSQSSNDNTECASWAMLAIATLYNNPKAIELIETLDNLGSWQTAMRNITSPSMCRPACHLLRLMLSRKTIKFSDVQESVDDLLSKIETQGPAVLADSAISFWHEVSKSRRENAAISRVHFETRLLQWFITKWRELRLFRDPKKGLSAAKASVPEITSIISFCCGQEYFPYMTYADSVCDRIGQAVQRSVVSLKPLSFLLLGNDLAEEYSKSETTPVFKPWIKPDPTKRSAEAETQLLEFLNRNLDSNHEEWDEVTAKDALNKKSLDRDGIQNLTLTLAILSIFGTFLNQNESKTAETFFTKLAALRSSFKDHLTDRKVDPEFIDSLVMSTMEFLPQITSHTTGSEDIKWRLLESNSFTHLLVALDAIISSNLSVATLNSQTERDDDEMDWEDMMQDRDSKMSAEDVPREIYEAACALETNKMTVHEALRFHVLAVKYRDSKLACRQFALFLENLVQVQLIISRPVINEFLALESNLSRPELADLVTSIAKKLLSTYEFERCEVGTMIAIEVLKTLIRLWAPQTTDDDLHQRCEDVYNWLILAALDKRALSYKIRMEVAGLLRGMLSVNISYGQKPGSKSLRTNFLRLLQDDDIRVRYLMADYLPTLFSLYSIEVHARVYDDVTKYLEADVDNLEGLAMRVHSLSRLISASFHVMKNAVFHIFETAWKVPHSKSHAASAISTVAKTLKNSDPREVFRLFKSHLIHLFLQENAKLDPEFPYSIFGYGSLAELYSDSEEELVAQVLMFSRDEDAMEISEVLEVSYESLIRKSFHKIIAYSTSWASSSAKDDSRRAGKGTADGRIRKRLGDDAYAELMSEKLAMILSTFFEIYTEDDDNERSTQTSQEDSGREHHLARNTALAPAWDIMKSILAVNYSTTKLGQVTKPAFKPRVIVTSVNFICGKVNLGNIGSMWDSPLYTFIVRRQLGMIQEALGSMQSCVVIRTIRFIISLAGRVAVEGYPLELTIHGLIPYLVDPVCTRDTIGVLQYLFTSGKDHLIKVPNFVLSSSLTILSSLNSFIDTDVSTPTKQAQMLDCRDGAIAFRTWFSEYLQNYKSSTINESQQTTFSQITTAIIDCQNPNSDTVLLRSLLRDENTSSEKLLNEATKRTAYAILGSNFHRSLAGAHKWIQTDKEAFNIGRILFRVCRNFTTSEEFLLWSARVFGRAFTANGEIPDEWMQESRVKDLMIKDSQTLLEGNASKISLLRIIESYLTSTAKDEVGVAESTLRNIAFREANSRDGKDSLIEKYVSGQVITAMRWITMQPPLHSLSDGPMKLPESLKNSKRTELPPFQTWVKQVAIWLSSQIQHDSISANVRPLLSAVDNFAEKALPYLLHILLLEQFLGQEQQVRNQLSKFFRDYFSTCSTDLIPYISILIEGILYLRTQKVPEEATPSDRDDWIDLDYGDVARAASTCNLFKTALMFVELHVSRTGTSFDDKDLLLHIYQNTGEPDSYYGVQKTQTLKSVMQRFAFENDGWKSLSFQGARLENHMLQLPAGNPIFDAETASGTVNALSAIGLNALSYSTLQSQGGGSGQHEDNTFKTAWKLEQWDLPCPTSCNSNSGELYRALQLINIKPDIKPVTNNLNQPYLACLQRVLSPEKTSLRLSANMRTLAMLWEIEEVLSADDGTSLRKVYEHLYSRDKWMETGSFNDVDDIYSARMATCRSMVKRPHLRAHARVEIQSVRLLEAKTLIKMCQISRNHNVLQKSLTTSVSLSEMIGPCREIGVEIEAAAVLEAANVLWDQGETLPAIGMLQPLLDLSEGNGSYLKQAIPIGRPELLAKTATWTAEARLKKPDVVMEEYFSKAVRELEKGVVTPSDGKVYHQFAMFCNQQLQDQGNLEDLKRAEKLMKQKEEEFQELERLVRSASSTGPKVDNYRSYRKKAGVLLTIDKDEYMRLYSNRQLFLENCLDNYLKCLIACDDYDSDATRFSSLWLEHSTNGGANAVVERAPLDSVASRKFIPMMNQLSSRLLNDEDQFQTLLFTLIFRICRDHPYHGMYQILALERQVIRRDNKDPSATGRQLAARRMLKLLAGDQVSNVITHNINLATAHFMSLAQEKVEKRPNSVSFKKFLPRHWKLFDQDIPKCRIAPPTMRVEVRSDCQYTKTPFMKMFEPDISIASGISMPKILACRASNGGRYKLLVKGGNDDLRQDAIMEQVFEQVSELLQKSRITRQRSLAIRTYKVVPLSTTSGIIEFVLHTVPLHEYLLPAHQSYRPKDWRAPQCRTEIQRAQEKPREARVKVFEQVMKHFQPVMRFFFFHKFTGPDDWFTKRLAYTRSTAAISILGHILGLGDRHGHNILLDERSGEVVHIDLGVAFEQGRVLPVPEVVPFRLTRDIVDGMGVTKTEGVFQRCCEFTLSVLRDEAHNIMTILDVLRYDPLYSWTISPVRAKKMQEELSVAGNGDAAGGKKGGGGETTNASEADRALTVVMKKLSKTLSVQATVNELITEASDVKNLAVLYGGWAAYV</sequence>
<keyword evidence="8 16" id="KW-0547">Nucleotide-binding</keyword>
<evidence type="ECO:0000256" key="3">
    <source>
        <dbReference type="ARBA" id="ARBA00011370"/>
    </source>
</evidence>
<dbReference type="InterPro" id="IPR018936">
    <property type="entry name" value="PI3/4_kinase_CS"/>
</dbReference>
<comment type="subcellular location">
    <subcellularLocation>
        <location evidence="16">Chromosome</location>
        <location evidence="16">Telomere</location>
    </subcellularLocation>
    <subcellularLocation>
        <location evidence="1 16">Nucleus</location>
    </subcellularLocation>
</comment>
<evidence type="ECO:0000256" key="15">
    <source>
        <dbReference type="ARBA" id="ARBA00048679"/>
    </source>
</evidence>
<dbReference type="InterPro" id="IPR003152">
    <property type="entry name" value="FATC_dom"/>
</dbReference>
<dbReference type="PANTHER" id="PTHR37079">
    <property type="entry name" value="SERINE/THREONINE-PROTEIN KINASE ATM"/>
    <property type="match status" value="1"/>
</dbReference>
<dbReference type="SUPFAM" id="SSF48371">
    <property type="entry name" value="ARM repeat"/>
    <property type="match status" value="2"/>
</dbReference>
<proteinExistence type="inferred from homology"/>
<gene>
    <name evidence="21" type="primary">TEL1</name>
    <name evidence="21" type="ORF">TWF694_002448</name>
</gene>
<keyword evidence="9 16" id="KW-0227">DNA damage</keyword>
<evidence type="ECO:0000256" key="11">
    <source>
        <dbReference type="ARBA" id="ARBA00022840"/>
    </source>
</evidence>
<evidence type="ECO:0000259" key="18">
    <source>
        <dbReference type="PROSITE" id="PS50290"/>
    </source>
</evidence>
<dbReference type="PROSITE" id="PS50290">
    <property type="entry name" value="PI3_4_KINASE_3"/>
    <property type="match status" value="1"/>
</dbReference>
<keyword evidence="22" id="KW-1185">Reference proteome</keyword>
<evidence type="ECO:0000259" key="20">
    <source>
        <dbReference type="PROSITE" id="PS51190"/>
    </source>
</evidence>
<reference evidence="21 22" key="1">
    <citation type="submission" date="2019-10" db="EMBL/GenBank/DDBJ databases">
        <authorList>
            <person name="Palmer J.M."/>
        </authorList>
    </citation>
    <scope>NUCLEOTIDE SEQUENCE [LARGE SCALE GENOMIC DNA]</scope>
    <source>
        <strain evidence="21 22">TWF694</strain>
    </source>
</reference>
<evidence type="ECO:0000256" key="10">
    <source>
        <dbReference type="ARBA" id="ARBA00022777"/>
    </source>
</evidence>
<evidence type="ECO:0000256" key="14">
    <source>
        <dbReference type="ARBA" id="ARBA00047899"/>
    </source>
</evidence>
<evidence type="ECO:0000256" key="4">
    <source>
        <dbReference type="ARBA" id="ARBA00012513"/>
    </source>
</evidence>
<evidence type="ECO:0000256" key="12">
    <source>
        <dbReference type="ARBA" id="ARBA00023242"/>
    </source>
</evidence>
<keyword evidence="16" id="KW-0156">Chromatin regulator</keyword>
<evidence type="ECO:0000256" key="1">
    <source>
        <dbReference type="ARBA" id="ARBA00004123"/>
    </source>
</evidence>
<evidence type="ECO:0000256" key="8">
    <source>
        <dbReference type="ARBA" id="ARBA00022741"/>
    </source>
</evidence>
<dbReference type="CDD" id="cd05171">
    <property type="entry name" value="PIKKc_ATM"/>
    <property type="match status" value="1"/>
</dbReference>
<evidence type="ECO:0000259" key="19">
    <source>
        <dbReference type="PROSITE" id="PS51189"/>
    </source>
</evidence>
<comment type="subunit">
    <text evidence="3">Associates with DNA double-strand breaks.</text>
</comment>
<comment type="catalytic activity">
    <reaction evidence="14 16">
        <text>L-threonyl-[protein] + ATP = O-phospho-L-threonyl-[protein] + ADP + H(+)</text>
        <dbReference type="Rhea" id="RHEA:46608"/>
        <dbReference type="Rhea" id="RHEA-COMP:11060"/>
        <dbReference type="Rhea" id="RHEA-COMP:11605"/>
        <dbReference type="ChEBI" id="CHEBI:15378"/>
        <dbReference type="ChEBI" id="CHEBI:30013"/>
        <dbReference type="ChEBI" id="CHEBI:30616"/>
        <dbReference type="ChEBI" id="CHEBI:61977"/>
        <dbReference type="ChEBI" id="CHEBI:456216"/>
        <dbReference type="EC" id="2.7.11.1"/>
    </reaction>
</comment>
<evidence type="ECO:0000256" key="17">
    <source>
        <dbReference type="SAM" id="Coils"/>
    </source>
</evidence>
<keyword evidence="6 16" id="KW-0723">Serine/threonine-protein kinase</keyword>
<evidence type="ECO:0000256" key="2">
    <source>
        <dbReference type="ARBA" id="ARBA00010769"/>
    </source>
</evidence>
<keyword evidence="7 16" id="KW-0808">Transferase</keyword>
<dbReference type="PANTHER" id="PTHR37079:SF4">
    <property type="entry name" value="SERINE_THREONINE-PROTEIN KINASE ATM"/>
    <property type="match status" value="1"/>
</dbReference>
<dbReference type="PROSITE" id="PS00916">
    <property type="entry name" value="PI3_4_KINASE_2"/>
    <property type="match status" value="1"/>
</dbReference>
<dbReference type="GO" id="GO:0035556">
    <property type="term" value="P:intracellular signal transduction"/>
    <property type="evidence" value="ECO:0007669"/>
    <property type="project" value="UniProtKB-ARBA"/>
</dbReference>
<evidence type="ECO:0000256" key="5">
    <source>
        <dbReference type="ARBA" id="ARBA00014619"/>
    </source>
</evidence>
<dbReference type="GO" id="GO:0004674">
    <property type="term" value="F:protein serine/threonine kinase activity"/>
    <property type="evidence" value="ECO:0007669"/>
    <property type="project" value="UniProtKB-KW"/>
</dbReference>
<accession>A0AAV9X2D4</accession>
<dbReference type="SMART" id="SM01343">
    <property type="entry name" value="FATC"/>
    <property type="match status" value="1"/>
</dbReference>
<dbReference type="Gene3D" id="3.30.1010.10">
    <property type="entry name" value="Phosphatidylinositol 3-kinase Catalytic Subunit, Chain A, domain 4"/>
    <property type="match status" value="1"/>
</dbReference>
<comment type="similarity">
    <text evidence="2 16">Belongs to the PI3/PI4-kinase family. ATM subfamily.</text>
</comment>
<evidence type="ECO:0000256" key="6">
    <source>
        <dbReference type="ARBA" id="ARBA00022527"/>
    </source>
</evidence>
<keyword evidence="10 16" id="KW-0418">Kinase</keyword>
<dbReference type="InterPro" id="IPR016024">
    <property type="entry name" value="ARM-type_fold"/>
</dbReference>
<evidence type="ECO:0000313" key="21">
    <source>
        <dbReference type="EMBL" id="KAK6533509.1"/>
    </source>
</evidence>
<dbReference type="PROSITE" id="PS51190">
    <property type="entry name" value="FATC"/>
    <property type="match status" value="1"/>
</dbReference>
<dbReference type="EMBL" id="JAVHJO010000011">
    <property type="protein sequence ID" value="KAK6533509.1"/>
    <property type="molecule type" value="Genomic_DNA"/>
</dbReference>
<dbReference type="GO" id="GO:0006325">
    <property type="term" value="P:chromatin organization"/>
    <property type="evidence" value="ECO:0007669"/>
    <property type="project" value="UniProtKB-KW"/>
</dbReference>
<dbReference type="GO" id="GO:0005634">
    <property type="term" value="C:nucleus"/>
    <property type="evidence" value="ECO:0007669"/>
    <property type="project" value="UniProtKB-SubCell"/>
</dbReference>
<dbReference type="Pfam" id="PF02260">
    <property type="entry name" value="FATC"/>
    <property type="match status" value="1"/>
</dbReference>
<keyword evidence="12 16" id="KW-0539">Nucleus</keyword>
<dbReference type="GO" id="GO:0000781">
    <property type="term" value="C:chromosome, telomeric region"/>
    <property type="evidence" value="ECO:0007669"/>
    <property type="project" value="UniProtKB-SubCell"/>
</dbReference>
<feature type="domain" description="FAT" evidence="19">
    <location>
        <begin position="1880"/>
        <end position="2481"/>
    </location>
</feature>
<dbReference type="PROSITE" id="PS00915">
    <property type="entry name" value="PI3_4_KINASE_1"/>
    <property type="match status" value="1"/>
</dbReference>
<evidence type="ECO:0000256" key="7">
    <source>
        <dbReference type="ARBA" id="ARBA00022679"/>
    </source>
</evidence>
<protein>
    <recommendedName>
        <fullName evidence="5 16">Serine/threonine-protein kinase Tel1</fullName>
        <ecNumber evidence="4 16">2.7.11.1</ecNumber>
    </recommendedName>
</protein>
<dbReference type="InterPro" id="IPR044107">
    <property type="entry name" value="PIKKc_ATM"/>
</dbReference>
<organism evidence="21 22">
    <name type="scientific">Orbilia ellipsospora</name>
    <dbReference type="NCBI Taxonomy" id="2528407"/>
    <lineage>
        <taxon>Eukaryota</taxon>
        <taxon>Fungi</taxon>
        <taxon>Dikarya</taxon>
        <taxon>Ascomycota</taxon>
        <taxon>Pezizomycotina</taxon>
        <taxon>Orbiliomycetes</taxon>
        <taxon>Orbiliales</taxon>
        <taxon>Orbiliaceae</taxon>
        <taxon>Orbilia</taxon>
    </lineage>
</organism>
<keyword evidence="11 16" id="KW-0067">ATP-binding</keyword>
<dbReference type="Pfam" id="PF00454">
    <property type="entry name" value="PI3_PI4_kinase"/>
    <property type="match status" value="1"/>
</dbReference>
<dbReference type="Pfam" id="PF11640">
    <property type="entry name" value="TAN"/>
    <property type="match status" value="1"/>
</dbReference>
<evidence type="ECO:0000256" key="9">
    <source>
        <dbReference type="ARBA" id="ARBA00022763"/>
    </source>
</evidence>
<evidence type="ECO:0000256" key="13">
    <source>
        <dbReference type="ARBA" id="ARBA00025079"/>
    </source>
</evidence>
<dbReference type="SMART" id="SM01342">
    <property type="entry name" value="TAN"/>
    <property type="match status" value="1"/>
</dbReference>
<dbReference type="InterPro" id="IPR014009">
    <property type="entry name" value="PIK_FAT"/>
</dbReference>
<dbReference type="InterPro" id="IPR038980">
    <property type="entry name" value="ATM_plant"/>
</dbReference>
<name>A0AAV9X2D4_9PEZI</name>
<comment type="function">
    <text evidence="13 16">Serine/threonine protein kinase which activates checkpoint signaling upon genotoxic stresses such as ionizing radiation (IR), ultraviolet light (UV), or DNA replication stalling, thereby acting as a DNA damage sensor. Recognizes the substrate consensus sequence [ST]-Q. Phosphorylates histone H2A to form H2AS128ph (gamma-H2A) at sites of DNA damage, involved in the regulation of DNA damage response mechanism. Required for the control of telomere length and genome stability.</text>
</comment>
<evidence type="ECO:0000313" key="22">
    <source>
        <dbReference type="Proteomes" id="UP001365542"/>
    </source>
</evidence>
<dbReference type="GO" id="GO:0006281">
    <property type="term" value="P:DNA repair"/>
    <property type="evidence" value="ECO:0007669"/>
    <property type="project" value="InterPro"/>
</dbReference>
<feature type="domain" description="FATC" evidence="20">
    <location>
        <begin position="2910"/>
        <end position="2942"/>
    </location>
</feature>
<keyword evidence="16" id="KW-0779">Telomere</keyword>
<dbReference type="InterPro" id="IPR000403">
    <property type="entry name" value="PI3/4_kinase_cat_dom"/>
</dbReference>
<comment type="caution">
    <text evidence="21">The sequence shown here is derived from an EMBL/GenBank/DDBJ whole genome shotgun (WGS) entry which is preliminary data.</text>
</comment>
<comment type="catalytic activity">
    <reaction evidence="15">
        <text>L-seryl-[protein] + ATP = O-phospho-L-seryl-[protein] + ADP + H(+)</text>
        <dbReference type="Rhea" id="RHEA:17989"/>
        <dbReference type="Rhea" id="RHEA-COMP:9863"/>
        <dbReference type="Rhea" id="RHEA-COMP:11604"/>
        <dbReference type="ChEBI" id="CHEBI:15378"/>
        <dbReference type="ChEBI" id="CHEBI:29999"/>
        <dbReference type="ChEBI" id="CHEBI:30616"/>
        <dbReference type="ChEBI" id="CHEBI:83421"/>
        <dbReference type="ChEBI" id="CHEBI:456216"/>
        <dbReference type="EC" id="2.7.11.1"/>
    </reaction>
</comment>
<dbReference type="InterPro" id="IPR011009">
    <property type="entry name" value="Kinase-like_dom_sf"/>
</dbReference>
<dbReference type="PROSITE" id="PS51189">
    <property type="entry name" value="FAT"/>
    <property type="match status" value="1"/>
</dbReference>
<keyword evidence="16" id="KW-0158">Chromosome</keyword>
<dbReference type="SMART" id="SM00146">
    <property type="entry name" value="PI3Kc"/>
    <property type="match status" value="1"/>
</dbReference>
<keyword evidence="17" id="KW-0175">Coiled coil</keyword>
<dbReference type="InterPro" id="IPR036940">
    <property type="entry name" value="PI3/4_kinase_cat_sf"/>
</dbReference>
<dbReference type="Proteomes" id="UP001365542">
    <property type="component" value="Unassembled WGS sequence"/>
</dbReference>
<dbReference type="GO" id="GO:0005524">
    <property type="term" value="F:ATP binding"/>
    <property type="evidence" value="ECO:0007669"/>
    <property type="project" value="UniProtKB-KW"/>
</dbReference>
<evidence type="ECO:0000256" key="16">
    <source>
        <dbReference type="RuleBase" id="RU365027"/>
    </source>
</evidence>
<dbReference type="SUPFAM" id="SSF56112">
    <property type="entry name" value="Protein kinase-like (PK-like)"/>
    <property type="match status" value="1"/>
</dbReference>
<feature type="coiled-coil region" evidence="17">
    <location>
        <begin position="2314"/>
        <end position="2344"/>
    </location>
</feature>
<dbReference type="Gene3D" id="1.10.1070.11">
    <property type="entry name" value="Phosphatidylinositol 3-/4-kinase, catalytic domain"/>
    <property type="match status" value="1"/>
</dbReference>
<dbReference type="EC" id="2.7.11.1" evidence="4 16"/>
<dbReference type="InterPro" id="IPR021668">
    <property type="entry name" value="TAN"/>
</dbReference>